<protein>
    <submittedName>
        <fullName evidence="1">Uncharacterized protein</fullName>
    </submittedName>
</protein>
<evidence type="ECO:0000313" key="4">
    <source>
        <dbReference type="Proteomes" id="UP001223761"/>
    </source>
</evidence>
<keyword evidence="4" id="KW-1185">Reference proteome</keyword>
<name>A0A1Q5T722_9BACL</name>
<reference evidence="1 3" key="1">
    <citation type="submission" date="2016-11" db="EMBL/GenBank/DDBJ databases">
        <authorList>
            <person name="Kadnikov V."/>
            <person name="Nazina T."/>
        </authorList>
    </citation>
    <scope>NUCLEOTIDE SEQUENCE [LARGE SCALE GENOMIC DNA]</scope>
    <source>
        <strain evidence="1 3">1017</strain>
    </source>
</reference>
<dbReference type="EMBL" id="CP133076">
    <property type="protein sequence ID" value="WMJ16562.1"/>
    <property type="molecule type" value="Genomic_DNA"/>
</dbReference>
<accession>A0A1Q5T722</accession>
<dbReference type="Proteomes" id="UP001223761">
    <property type="component" value="Chromosome"/>
</dbReference>
<evidence type="ECO:0000313" key="3">
    <source>
        <dbReference type="Proteomes" id="UP000186030"/>
    </source>
</evidence>
<reference evidence="1" key="3">
    <citation type="journal article" date="2019" name="Int. J. Syst. Evol. Microbiol.">
        <title>Geobacillus proteiniphilus sp. nov., a thermophilic bacterium isolated from a high-temperature heavy oil reservoir in China.</title>
        <authorList>
            <person name="Semenova E.M."/>
            <person name="Sokolova D.S."/>
            <person name="Grouzdev D.S."/>
            <person name="Poltaraus A.B."/>
            <person name="Vinokurova N.G."/>
            <person name="Tourova T.P."/>
            <person name="Nazina T.N."/>
        </authorList>
    </citation>
    <scope>NUCLEOTIDE SEQUENCE</scope>
    <source>
        <strain evidence="1">1017</strain>
    </source>
</reference>
<proteinExistence type="predicted"/>
<dbReference type="Proteomes" id="UP000186030">
    <property type="component" value="Unassembled WGS sequence"/>
</dbReference>
<organism evidence="1 3">
    <name type="scientific">Geobacillus proteiniphilus</name>
    <dbReference type="NCBI Taxonomy" id="860353"/>
    <lineage>
        <taxon>Bacteria</taxon>
        <taxon>Bacillati</taxon>
        <taxon>Bacillota</taxon>
        <taxon>Bacilli</taxon>
        <taxon>Bacillales</taxon>
        <taxon>Anoxybacillaceae</taxon>
        <taxon>Geobacillus</taxon>
    </lineage>
</organism>
<reference evidence="3" key="2">
    <citation type="submission" date="2017-01" db="EMBL/GenBank/DDBJ databases">
        <title>Genome sequencing and annotation of Geobacillus sp. 1017, a Hydrocarbon-Oxidizing Thermophilic Bacterium Isolated from a Heavy Oil Reservoir (China).</title>
        <authorList>
            <person name="Kadnikov V.V."/>
            <person name="Mardanov A.V."/>
            <person name="Poltaraus A.B."/>
            <person name="Sokolova D.S."/>
            <person name="Semenova E.M."/>
            <person name="Ravin N.V."/>
            <person name="Tourova T.P."/>
            <person name="Nazina T.N."/>
        </authorList>
    </citation>
    <scope>NUCLEOTIDE SEQUENCE [LARGE SCALE GENOMIC DNA]</scope>
    <source>
        <strain evidence="3">1017</strain>
    </source>
</reference>
<reference evidence="2 4" key="4">
    <citation type="submission" date="2023-08" db="EMBL/GenBank/DDBJ databases">
        <title>Genome sequencing of the thermostable Gram positive bacteria Geobacillus proteiniphilus strain T-6.</title>
        <authorList>
            <person name="Shulami S."/>
            <person name="Shoham Y."/>
        </authorList>
    </citation>
    <scope>NUCLEOTIDE SEQUENCE [LARGE SCALE GENOMIC DNA]</scope>
    <source>
        <strain evidence="2 4">T-6</strain>
    </source>
</reference>
<gene>
    <name evidence="1" type="ORF">BRO54_0677</name>
    <name evidence="2" type="ORF">RA955_18510</name>
</gene>
<dbReference type="EMBL" id="MQMG01000005">
    <property type="protein sequence ID" value="OKO96047.1"/>
    <property type="molecule type" value="Genomic_DNA"/>
</dbReference>
<sequence>MSGKEKVVHFKYLFADDYNPVYVNGAHGGISPQGEIVVNFYFERRPLPYEETYVFEGTGQPARKTDVRPPDHEENIIRYVSTGVVMNLETAKLFHEWLGEHIMMLEQIRNEGTQQ</sequence>
<evidence type="ECO:0000313" key="2">
    <source>
        <dbReference type="EMBL" id="WMJ16562.1"/>
    </source>
</evidence>
<dbReference type="RefSeq" id="WP_074043105.1">
    <property type="nucleotide sequence ID" value="NZ_CP133076.1"/>
</dbReference>
<dbReference type="AlphaFoldDB" id="A0A1Q5T722"/>
<evidence type="ECO:0000313" key="1">
    <source>
        <dbReference type="EMBL" id="OKO96047.1"/>
    </source>
</evidence>